<dbReference type="SMART" id="SM00283">
    <property type="entry name" value="MA"/>
    <property type="match status" value="1"/>
</dbReference>
<evidence type="ECO:0000256" key="1">
    <source>
        <dbReference type="ARBA" id="ARBA00004141"/>
    </source>
</evidence>
<evidence type="ECO:0000259" key="9">
    <source>
        <dbReference type="PROSITE" id="PS50111"/>
    </source>
</evidence>
<dbReference type="InterPro" id="IPR004089">
    <property type="entry name" value="MCPsignal_dom"/>
</dbReference>
<proteinExistence type="inferred from homology"/>
<keyword evidence="4 8" id="KW-0472">Membrane</keyword>
<dbReference type="Proteomes" id="UP001139333">
    <property type="component" value="Unassembled WGS sequence"/>
</dbReference>
<evidence type="ECO:0000256" key="8">
    <source>
        <dbReference type="SAM" id="Phobius"/>
    </source>
</evidence>
<dbReference type="GO" id="GO:0007165">
    <property type="term" value="P:signal transduction"/>
    <property type="evidence" value="ECO:0007669"/>
    <property type="project" value="UniProtKB-KW"/>
</dbReference>
<keyword evidence="3 8" id="KW-1133">Transmembrane helix</keyword>
<evidence type="ECO:0000256" key="3">
    <source>
        <dbReference type="ARBA" id="ARBA00022989"/>
    </source>
</evidence>
<evidence type="ECO:0000313" key="11">
    <source>
        <dbReference type="EMBL" id="MCL1142314.1"/>
    </source>
</evidence>
<protein>
    <submittedName>
        <fullName evidence="11">Methyl-accepting chemotaxis protein</fullName>
    </submittedName>
</protein>
<dbReference type="Pfam" id="PF00015">
    <property type="entry name" value="MCPsignal"/>
    <property type="match status" value="1"/>
</dbReference>
<dbReference type="CDD" id="cd11386">
    <property type="entry name" value="MCP_signal"/>
    <property type="match status" value="1"/>
</dbReference>
<dbReference type="GO" id="GO:0006935">
    <property type="term" value="P:chemotaxis"/>
    <property type="evidence" value="ECO:0007669"/>
    <property type="project" value="UniProtKB-ARBA"/>
</dbReference>
<accession>A0A9X1ZHB3</accession>
<evidence type="ECO:0000256" key="7">
    <source>
        <dbReference type="PROSITE-ProRule" id="PRU00284"/>
    </source>
</evidence>
<dbReference type="Pfam" id="PF00672">
    <property type="entry name" value="HAMP"/>
    <property type="match status" value="1"/>
</dbReference>
<evidence type="ECO:0000256" key="5">
    <source>
        <dbReference type="ARBA" id="ARBA00023224"/>
    </source>
</evidence>
<name>A0A9X1ZHB3_9GAMM</name>
<dbReference type="FunFam" id="1.10.287.950:FF:000001">
    <property type="entry name" value="Methyl-accepting chemotaxis sensory transducer"/>
    <property type="match status" value="1"/>
</dbReference>
<dbReference type="PANTHER" id="PTHR32089">
    <property type="entry name" value="METHYL-ACCEPTING CHEMOTAXIS PROTEIN MCPB"/>
    <property type="match status" value="1"/>
</dbReference>
<dbReference type="PANTHER" id="PTHR32089:SF119">
    <property type="entry name" value="METHYL-ACCEPTING CHEMOTAXIS PROTEIN CTPL"/>
    <property type="match status" value="1"/>
</dbReference>
<keyword evidence="12" id="KW-1185">Reference proteome</keyword>
<dbReference type="SMART" id="SM00304">
    <property type="entry name" value="HAMP"/>
    <property type="match status" value="1"/>
</dbReference>
<dbReference type="SUPFAM" id="SSF58104">
    <property type="entry name" value="Methyl-accepting chemotaxis protein (MCP) signaling domain"/>
    <property type="match status" value="1"/>
</dbReference>
<dbReference type="RefSeq" id="WP_248994990.1">
    <property type="nucleotide sequence ID" value="NZ_JAKIKP010000003.1"/>
</dbReference>
<feature type="transmembrane region" description="Helical" evidence="8">
    <location>
        <begin position="13"/>
        <end position="35"/>
    </location>
</feature>
<dbReference type="CDD" id="cd06225">
    <property type="entry name" value="HAMP"/>
    <property type="match status" value="1"/>
</dbReference>
<evidence type="ECO:0000256" key="6">
    <source>
        <dbReference type="ARBA" id="ARBA00029447"/>
    </source>
</evidence>
<organism evidence="11 12">
    <name type="scientific">Shewanella gaetbuli</name>
    <dbReference type="NCBI Taxonomy" id="220752"/>
    <lineage>
        <taxon>Bacteria</taxon>
        <taxon>Pseudomonadati</taxon>
        <taxon>Pseudomonadota</taxon>
        <taxon>Gammaproteobacteria</taxon>
        <taxon>Alteromonadales</taxon>
        <taxon>Shewanellaceae</taxon>
        <taxon>Shewanella</taxon>
    </lineage>
</organism>
<keyword evidence="5 7" id="KW-0807">Transducer</keyword>
<dbReference type="PROSITE" id="PS50885">
    <property type="entry name" value="HAMP"/>
    <property type="match status" value="1"/>
</dbReference>
<evidence type="ECO:0000256" key="2">
    <source>
        <dbReference type="ARBA" id="ARBA00022692"/>
    </source>
</evidence>
<sequence>MNWFNNMSIFKKVGLIFVLSVVIFTVNLAISIVAINKNRTTMDFMQTKVSERVELANQNVIFIQRLDELYTQAVSFADEDLLANAAKVFQSLDSNLNKLRLSDNKKSAELSSLSRSLVEYNGMTSELAQGMLDGSIDMSQVGQISQRKSQVFDTLTKGINQYKHDKVDEFSLTLAEASNRSEQSLYLTLGIGIALLVVMAVATISIARSISGSAGDVANSLGELADGKGNLRHQLTVNGTDELGQVSSNFNRFLRLLADSIQGVVSVTNPLLDSAKSLKDRMSMATNATQQQSQDAKTVQISMEEMRHSVNDISQSAQQAAAAAQEAEQEATSGLAVVERTINISQDLNKGIELASKSINELAKDTESVGSILNVITSIAEQTNLLALNAAIEAARAGEQGRGFAVVADEVRALASKTADATKEIREVLDRLKGAAESSVTTMDAAITKSSDNERYAKDTGDVLQSIQAKIVSINSMNTHIALATDQQSVVAEQVGGNVIEMNESFEHSLSILAEVHDISQGLDDFAMQLKTATSQFKLN</sequence>
<evidence type="ECO:0000259" key="10">
    <source>
        <dbReference type="PROSITE" id="PS50885"/>
    </source>
</evidence>
<reference evidence="11" key="1">
    <citation type="submission" date="2022-01" db="EMBL/GenBank/DDBJ databases">
        <title>Whole genome-based taxonomy of the Shewanellaceae.</title>
        <authorList>
            <person name="Martin-Rodriguez A.J."/>
        </authorList>
    </citation>
    <scope>NUCLEOTIDE SEQUENCE</scope>
    <source>
        <strain evidence="11">DSM 16422</strain>
    </source>
</reference>
<comment type="similarity">
    <text evidence="6">Belongs to the methyl-accepting chemotaxis (MCP) protein family.</text>
</comment>
<keyword evidence="2 8" id="KW-0812">Transmembrane</keyword>
<dbReference type="GO" id="GO:0016020">
    <property type="term" value="C:membrane"/>
    <property type="evidence" value="ECO:0007669"/>
    <property type="project" value="UniProtKB-SubCell"/>
</dbReference>
<dbReference type="EMBL" id="JAKIKP010000003">
    <property type="protein sequence ID" value="MCL1142314.1"/>
    <property type="molecule type" value="Genomic_DNA"/>
</dbReference>
<evidence type="ECO:0000256" key="4">
    <source>
        <dbReference type="ARBA" id="ARBA00023136"/>
    </source>
</evidence>
<feature type="transmembrane region" description="Helical" evidence="8">
    <location>
        <begin position="185"/>
        <end position="207"/>
    </location>
</feature>
<feature type="domain" description="Methyl-accepting transducer" evidence="9">
    <location>
        <begin position="267"/>
        <end position="503"/>
    </location>
</feature>
<dbReference type="PROSITE" id="PS50111">
    <property type="entry name" value="CHEMOTAXIS_TRANSDUC_2"/>
    <property type="match status" value="1"/>
</dbReference>
<comment type="caution">
    <text evidence="11">The sequence shown here is derived from an EMBL/GenBank/DDBJ whole genome shotgun (WGS) entry which is preliminary data.</text>
</comment>
<dbReference type="AlphaFoldDB" id="A0A9X1ZHB3"/>
<gene>
    <name evidence="11" type="ORF">L2672_06350</name>
</gene>
<dbReference type="Gene3D" id="1.10.287.950">
    <property type="entry name" value="Methyl-accepting chemotaxis protein"/>
    <property type="match status" value="1"/>
</dbReference>
<dbReference type="InterPro" id="IPR003660">
    <property type="entry name" value="HAMP_dom"/>
</dbReference>
<comment type="subcellular location">
    <subcellularLocation>
        <location evidence="1">Membrane</location>
        <topology evidence="1">Multi-pass membrane protein</topology>
    </subcellularLocation>
</comment>
<feature type="domain" description="HAMP" evidence="10">
    <location>
        <begin position="208"/>
        <end position="262"/>
    </location>
</feature>
<evidence type="ECO:0000313" key="12">
    <source>
        <dbReference type="Proteomes" id="UP001139333"/>
    </source>
</evidence>